<dbReference type="Proteomes" id="UP000198970">
    <property type="component" value="Chromosome I"/>
</dbReference>
<dbReference type="Gene3D" id="3.90.1750.20">
    <property type="entry name" value="Putative Large Serine Recombinase, Chain B, Domain 2"/>
    <property type="match status" value="1"/>
</dbReference>
<dbReference type="Pfam" id="PF07508">
    <property type="entry name" value="Recombinase"/>
    <property type="match status" value="1"/>
</dbReference>
<evidence type="ECO:0000313" key="4">
    <source>
        <dbReference type="Proteomes" id="UP000198970"/>
    </source>
</evidence>
<accession>A0ABY1CC66</accession>
<evidence type="ECO:0000259" key="2">
    <source>
        <dbReference type="PROSITE" id="PS51737"/>
    </source>
</evidence>
<dbReference type="EMBL" id="LT630003">
    <property type="protein sequence ID" value="SET91657.1"/>
    <property type="molecule type" value="Genomic_DNA"/>
</dbReference>
<dbReference type="PANTHER" id="PTHR30461">
    <property type="entry name" value="DNA-INVERTASE FROM LAMBDOID PROPHAGE"/>
    <property type="match status" value="1"/>
</dbReference>
<dbReference type="PROSITE" id="PS51737">
    <property type="entry name" value="RECOMBINASE_DNA_BIND"/>
    <property type="match status" value="1"/>
</dbReference>
<reference evidence="3 4" key="1">
    <citation type="submission" date="2016-10" db="EMBL/GenBank/DDBJ databases">
        <authorList>
            <person name="Varghese N."/>
            <person name="Submissions S."/>
        </authorList>
    </citation>
    <scope>NUCLEOTIDE SEQUENCE [LARGE SCALE GENOMIC DNA]</scope>
    <source>
        <strain evidence="3 4">ATCC 19403</strain>
    </source>
</reference>
<protein>
    <submittedName>
        <fullName evidence="3">Site-specific DNA recombinase</fullName>
    </submittedName>
</protein>
<dbReference type="InterPro" id="IPR050639">
    <property type="entry name" value="SSR_resolvase"/>
</dbReference>
<dbReference type="InterPro" id="IPR038109">
    <property type="entry name" value="DNA_bind_recomb_sf"/>
</dbReference>
<dbReference type="SUPFAM" id="SSF53041">
    <property type="entry name" value="Resolvase-like"/>
    <property type="match status" value="1"/>
</dbReference>
<dbReference type="InterPro" id="IPR011109">
    <property type="entry name" value="DNA_bind_recombinase_dom"/>
</dbReference>
<dbReference type="Pfam" id="PF13408">
    <property type="entry name" value="Zn_ribbon_recom"/>
    <property type="match status" value="1"/>
</dbReference>
<name>A0ABY1CC66_9FIRM</name>
<evidence type="ECO:0000259" key="1">
    <source>
        <dbReference type="PROSITE" id="PS51736"/>
    </source>
</evidence>
<dbReference type="PANTHER" id="PTHR30461:SF23">
    <property type="entry name" value="DNA RECOMBINASE-RELATED"/>
    <property type="match status" value="1"/>
</dbReference>
<proteinExistence type="predicted"/>
<dbReference type="Pfam" id="PF00239">
    <property type="entry name" value="Resolvase"/>
    <property type="match status" value="1"/>
</dbReference>
<evidence type="ECO:0000313" key="3">
    <source>
        <dbReference type="EMBL" id="SET91657.1"/>
    </source>
</evidence>
<dbReference type="Gene3D" id="3.40.50.1390">
    <property type="entry name" value="Resolvase, N-terminal catalytic domain"/>
    <property type="match status" value="1"/>
</dbReference>
<dbReference type="InterPro" id="IPR036162">
    <property type="entry name" value="Resolvase-like_N_sf"/>
</dbReference>
<keyword evidence="4" id="KW-1185">Reference proteome</keyword>
<dbReference type="InterPro" id="IPR025827">
    <property type="entry name" value="Zn_ribbon_recom_dom"/>
</dbReference>
<dbReference type="SMART" id="SM00857">
    <property type="entry name" value="Resolvase"/>
    <property type="match status" value="1"/>
</dbReference>
<gene>
    <name evidence="3" type="ORF">SAMN02745906_2986</name>
</gene>
<feature type="domain" description="Resolvase/invertase-type recombinase catalytic" evidence="1">
    <location>
        <begin position="23"/>
        <end position="171"/>
    </location>
</feature>
<dbReference type="CDD" id="cd03770">
    <property type="entry name" value="SR_TndX_transposase"/>
    <property type="match status" value="1"/>
</dbReference>
<dbReference type="InterPro" id="IPR006119">
    <property type="entry name" value="Resolv_N"/>
</dbReference>
<feature type="domain" description="Recombinase" evidence="2">
    <location>
        <begin position="179"/>
        <end position="322"/>
    </location>
</feature>
<dbReference type="PROSITE" id="PS51736">
    <property type="entry name" value="RECOMBINASES_3"/>
    <property type="match status" value="1"/>
</dbReference>
<sequence length="554" mass="63138">MDRLTQAAYEKKNVFARASACYKAALYMRLSKDDDGTGESSSIGTQRKMLRSYAIENDFEIYGEYVDDGYSGTNFDRPSWKRLLKDIDARKVNLVITKDLSRLGRDYIMTGQLTEIYFPSRGIRYIAVNDGYDSDSPWSDIAPFKNIVNEMYARDTSKKIRSAFQTKINEGAFIGNFAPYGYQKDPQNKNHLLVDPVAASIVREIFEWAEQGAAPSQIAEILNKRKVLTPAMYRCAERPYLNLDDYSRRKEWTSGTVCKLLSNPVYLGHIVQGKTVKVSFKSSMTLRKPRNEWVVVKDKHEPLISGETYERVRRRSVSRKSTAVTGFTNVFSGLAKCGDCGRNMSSTGAGGKAKSRKLVCGGYKLYGRKECTNHFMDYELLYYVVLQEIRSLLSFTESEKEEIEETLREPVSPGEMQGEEKAVFSLKNRKKELGHIIEKLYEDRVNERISEDRFYIMLDSFEKEEKKIAESLAMMERPCSLVQESEPASDGLLSSLLEDMSQEKGLSSDLLGKFIDRIEIYQSSEGGEGKAGRKYQTIRIYYKVAPIEDRNGLA</sequence>
<dbReference type="RefSeq" id="WP_100042748.1">
    <property type="nucleotide sequence ID" value="NZ_LT630003.1"/>
</dbReference>
<organism evidence="3 4">
    <name type="scientific">Lacrimispora sphenoides JCM 1415</name>
    <dbReference type="NCBI Taxonomy" id="1297793"/>
    <lineage>
        <taxon>Bacteria</taxon>
        <taxon>Bacillati</taxon>
        <taxon>Bacillota</taxon>
        <taxon>Clostridia</taxon>
        <taxon>Lachnospirales</taxon>
        <taxon>Lachnospiraceae</taxon>
        <taxon>Lacrimispora</taxon>
    </lineage>
</organism>